<name>A0A168R4Z4_ABSGL</name>
<dbReference type="EMBL" id="LT554490">
    <property type="protein sequence ID" value="SAM06112.1"/>
    <property type="molecule type" value="Genomic_DNA"/>
</dbReference>
<dbReference type="OMA" id="AYEPRWH"/>
<feature type="compositionally biased region" description="Low complexity" evidence="1">
    <location>
        <begin position="152"/>
        <end position="169"/>
    </location>
</feature>
<keyword evidence="4" id="KW-1185">Reference proteome</keyword>
<proteinExistence type="predicted"/>
<reference evidence="3" key="1">
    <citation type="submission" date="2016-04" db="EMBL/GenBank/DDBJ databases">
        <authorList>
            <person name="Evans L.H."/>
            <person name="Alamgir A."/>
            <person name="Owens N."/>
            <person name="Weber N.D."/>
            <person name="Virtaneva K."/>
            <person name="Barbian K."/>
            <person name="Babar A."/>
            <person name="Rosenke K."/>
        </authorList>
    </citation>
    <scope>NUCLEOTIDE SEQUENCE [LARGE SCALE GENOMIC DNA]</scope>
    <source>
        <strain evidence="3">CBS 101.48</strain>
    </source>
</reference>
<dbReference type="OrthoDB" id="332863at2759"/>
<dbReference type="PANTHER" id="PTHR15032:SF4">
    <property type="entry name" value="N-ACYL-PHOSPHATIDYLETHANOLAMINE-HYDROLYZING PHOSPHOLIPASE D"/>
    <property type="match status" value="1"/>
</dbReference>
<sequence>MTQLPVLIKRVLCSNLPLPFDHPLTIPTLIVITSLSTLAYFYMKAIHAAYLMETTRRHNINKRRQLERPEDRFASLKVGKRFVNPFEEWQDVAFLTTALFWLRRWKGNGLPKTQEELEQTLPVHIPALDTIFTGHGNGSTDEHDHKAAPTDSLGSKGILSSSSSSTVTSPAKNPITFTWFGQSTCLITIDGLAILTDPVFSRCSINDYLGPKRLRPIPCPLDDFEKDLDIVLVSHDHFDHLDEKVVYQLGNSVTWYIPLGLRNWFLKRNVSNVVEMDWWQEIQHSSRPDITIACVPAMHWSGSRTPFEKNGTLWGSYVVKGREDSVFFCGDTGYSPELFKAIGNMYAPFTLAAIPIGSFKPEPMMQHVHMGPGDAIKVHMDLKKPRLSVGIHWGTFMMSDEHYLEPPQTLARLWKQQQDQQTHWITDLGIDSTLSLPSPPKESKDIHDPHSSTDYAAQSFTSPSTSSTTTSSNDTGGKAASTDHRSQFVTTAFGETVVID</sequence>
<dbReference type="GO" id="GO:0005737">
    <property type="term" value="C:cytoplasm"/>
    <property type="evidence" value="ECO:0007669"/>
    <property type="project" value="TreeGrafter"/>
</dbReference>
<dbReference type="GO" id="GO:0070291">
    <property type="term" value="P:N-acylethanolamine metabolic process"/>
    <property type="evidence" value="ECO:0007669"/>
    <property type="project" value="TreeGrafter"/>
</dbReference>
<dbReference type="InterPro" id="IPR001279">
    <property type="entry name" value="Metallo-B-lactamas"/>
</dbReference>
<dbReference type="GO" id="GO:0070290">
    <property type="term" value="F:N-acylphosphatidylethanolamine-specific phospholipase D activity"/>
    <property type="evidence" value="ECO:0007669"/>
    <property type="project" value="TreeGrafter"/>
</dbReference>
<dbReference type="Proteomes" id="UP000078561">
    <property type="component" value="Unassembled WGS sequence"/>
</dbReference>
<feature type="compositionally biased region" description="Basic and acidic residues" evidence="1">
    <location>
        <begin position="441"/>
        <end position="451"/>
    </location>
</feature>
<gene>
    <name evidence="3" type="primary">ABSGL_11988.1 scaffold 12361</name>
</gene>
<organism evidence="3">
    <name type="scientific">Absidia glauca</name>
    <name type="common">Pin mould</name>
    <dbReference type="NCBI Taxonomy" id="4829"/>
    <lineage>
        <taxon>Eukaryota</taxon>
        <taxon>Fungi</taxon>
        <taxon>Fungi incertae sedis</taxon>
        <taxon>Mucoromycota</taxon>
        <taxon>Mucoromycotina</taxon>
        <taxon>Mucoromycetes</taxon>
        <taxon>Mucorales</taxon>
        <taxon>Cunninghamellaceae</taxon>
        <taxon>Absidia</taxon>
    </lineage>
</organism>
<dbReference type="PANTHER" id="PTHR15032">
    <property type="entry name" value="N-ACYL-PHOSPHATIDYLETHANOLAMINE-HYDROLYZING PHOSPHOLIPASE D"/>
    <property type="match status" value="1"/>
</dbReference>
<feature type="region of interest" description="Disordered" evidence="1">
    <location>
        <begin position="136"/>
        <end position="170"/>
    </location>
</feature>
<dbReference type="InParanoid" id="A0A168R4Z4"/>
<dbReference type="GO" id="GO:0070292">
    <property type="term" value="P:N-acylphosphatidylethanolamine metabolic process"/>
    <property type="evidence" value="ECO:0007669"/>
    <property type="project" value="TreeGrafter"/>
</dbReference>
<dbReference type="Pfam" id="PF12706">
    <property type="entry name" value="Lactamase_B_2"/>
    <property type="match status" value="1"/>
</dbReference>
<protein>
    <recommendedName>
        <fullName evidence="2">Metallo-beta-lactamase domain-containing protein</fullName>
    </recommendedName>
</protein>
<dbReference type="SUPFAM" id="SSF56281">
    <property type="entry name" value="Metallo-hydrolase/oxidoreductase"/>
    <property type="match status" value="1"/>
</dbReference>
<accession>A0A168R4Z4</accession>
<evidence type="ECO:0000256" key="1">
    <source>
        <dbReference type="SAM" id="MobiDB-lite"/>
    </source>
</evidence>
<evidence type="ECO:0000313" key="4">
    <source>
        <dbReference type="Proteomes" id="UP000078561"/>
    </source>
</evidence>
<feature type="domain" description="Metallo-beta-lactamase" evidence="2">
    <location>
        <begin position="194"/>
        <end position="393"/>
    </location>
</feature>
<dbReference type="STRING" id="4829.A0A168R4Z4"/>
<feature type="compositionally biased region" description="Low complexity" evidence="1">
    <location>
        <begin position="459"/>
        <end position="472"/>
    </location>
</feature>
<evidence type="ECO:0000259" key="2">
    <source>
        <dbReference type="Pfam" id="PF12706"/>
    </source>
</evidence>
<evidence type="ECO:0000313" key="3">
    <source>
        <dbReference type="EMBL" id="SAM06112.1"/>
    </source>
</evidence>
<dbReference type="InterPro" id="IPR036866">
    <property type="entry name" value="RibonucZ/Hydroxyglut_hydro"/>
</dbReference>
<dbReference type="Gene3D" id="3.60.15.10">
    <property type="entry name" value="Ribonuclease Z/Hydroxyacylglutathione hydrolase-like"/>
    <property type="match status" value="1"/>
</dbReference>
<feature type="region of interest" description="Disordered" evidence="1">
    <location>
        <begin position="434"/>
        <end position="483"/>
    </location>
</feature>
<dbReference type="AlphaFoldDB" id="A0A168R4Z4"/>